<name>A0A0K9NN72_ZOSMR</name>
<sequence length="662" mass="75812">MKILRSELENAKKLKEKVIVMEGLIENLKIEISETMKKTEMGKIVQKWMEKSKDMERRVEEALQSERIAAESLLIASNKLRESRSLLEIAESEWIGLKSKVNVLEIELSRRGAVQVDPENGNKQACSEMVEMGTIIEALKSEIRKDLQQKLLNIDFKKQIHGNDMCDDFGLQVMIIKVPRYILDDVWAKYESCKIICTQPRHISAVSVAERISYERGEKVGDTIGYKIRLESQGGKQSSIMFCITGILLRILVGRVDMSKMETTSSSVIDEVLEISRIMVDEIHERDWFSDLIILSNLLVFYPHLRLILVSATMDSDRFSQYFNGCPVIFVPGFTYPVESFYLENVLSFFYTSKENHLNLSFINGSLKSTELTNDFKSLLDQSIDLPLNNDEIDSLADFISSDSVTNIVNYQHSVIGVSPLMVFTEKGRIDDTQRHLSFGANCYLNANDETTVLDCAQRAGHDKILEMVNEHMKENTSKITTKNDLLDKYMALNNNPELLQKKNNPENVDTKLSVSLLRKICTNSEEGAILVFLPRWNDIRQTGDNLLASSPFNDSSKFLIFYFHSKIPSSEQKKDFEKLKADSGRMKENVGDLLNFWWGMKGLMALKDLRRKDHTVISISEWLKSWQGKEVSGSFSRNRAHWRKRFPPDPGKAYLVKQRSS</sequence>
<dbReference type="OrthoDB" id="10253254at2759"/>
<comment type="caution">
    <text evidence="4">The sequence shown here is derived from an EMBL/GenBank/DDBJ whole genome shotgun (WGS) entry which is preliminary data.</text>
</comment>
<reference evidence="5" key="1">
    <citation type="journal article" date="2016" name="Nature">
        <title>The genome of the seagrass Zostera marina reveals angiosperm adaptation to the sea.</title>
        <authorList>
            <person name="Olsen J.L."/>
            <person name="Rouze P."/>
            <person name="Verhelst B."/>
            <person name="Lin Y.-C."/>
            <person name="Bayer T."/>
            <person name="Collen J."/>
            <person name="Dattolo E."/>
            <person name="De Paoli E."/>
            <person name="Dittami S."/>
            <person name="Maumus F."/>
            <person name="Michel G."/>
            <person name="Kersting A."/>
            <person name="Lauritano C."/>
            <person name="Lohaus R."/>
            <person name="Toepel M."/>
            <person name="Tonon T."/>
            <person name="Vanneste K."/>
            <person name="Amirebrahimi M."/>
            <person name="Brakel J."/>
            <person name="Bostroem C."/>
            <person name="Chovatia M."/>
            <person name="Grimwood J."/>
            <person name="Jenkins J.W."/>
            <person name="Jueterbock A."/>
            <person name="Mraz A."/>
            <person name="Stam W.T."/>
            <person name="Tice H."/>
            <person name="Bornberg-Bauer E."/>
            <person name="Green P.J."/>
            <person name="Pearson G.A."/>
            <person name="Procaccini G."/>
            <person name="Duarte C.M."/>
            <person name="Schmutz J."/>
            <person name="Reusch T.B.H."/>
            <person name="Van de Peer Y."/>
        </authorList>
    </citation>
    <scope>NUCLEOTIDE SEQUENCE [LARGE SCALE GENOMIC DNA]</scope>
    <source>
        <strain evidence="5">cv. Finnish</strain>
    </source>
</reference>
<dbReference type="PROSITE" id="PS00690">
    <property type="entry name" value="DEAH_ATP_HELICASE"/>
    <property type="match status" value="1"/>
</dbReference>
<dbReference type="InterPro" id="IPR027417">
    <property type="entry name" value="P-loop_NTPase"/>
</dbReference>
<dbReference type="InterPro" id="IPR014001">
    <property type="entry name" value="Helicase_ATP-bd"/>
</dbReference>
<dbReference type="InterPro" id="IPR002464">
    <property type="entry name" value="DNA/RNA_helicase_DEAH_CS"/>
</dbReference>
<dbReference type="GO" id="GO:0003723">
    <property type="term" value="F:RNA binding"/>
    <property type="evidence" value="ECO:0000318"/>
    <property type="project" value="GO_Central"/>
</dbReference>
<dbReference type="EMBL" id="LFYR01001978">
    <property type="protein sequence ID" value="KMZ58058.1"/>
    <property type="molecule type" value="Genomic_DNA"/>
</dbReference>
<proteinExistence type="predicted"/>
<dbReference type="AlphaFoldDB" id="A0A0K9NN72"/>
<dbReference type="Gene3D" id="3.40.50.300">
    <property type="entry name" value="P-loop containing nucleotide triphosphate hydrolases"/>
    <property type="match status" value="2"/>
</dbReference>
<evidence type="ECO:0000313" key="5">
    <source>
        <dbReference type="Proteomes" id="UP000036987"/>
    </source>
</evidence>
<dbReference type="GO" id="GO:0016787">
    <property type="term" value="F:hydrolase activity"/>
    <property type="evidence" value="ECO:0007669"/>
    <property type="project" value="UniProtKB-KW"/>
</dbReference>
<feature type="coiled-coil region" evidence="2">
    <location>
        <begin position="11"/>
        <end position="65"/>
    </location>
</feature>
<dbReference type="SUPFAM" id="SSF52540">
    <property type="entry name" value="P-loop containing nucleoside triphosphate hydrolases"/>
    <property type="match status" value="1"/>
</dbReference>
<keyword evidence="1" id="KW-0378">Hydrolase</keyword>
<feature type="domain" description="Helicase ATP-binding" evidence="3">
    <location>
        <begin position="179"/>
        <end position="332"/>
    </location>
</feature>
<dbReference type="PANTHER" id="PTHR18934:SF213">
    <property type="entry name" value="3'-5' RNA HELICASE YTHDC2"/>
    <property type="match status" value="1"/>
</dbReference>
<protein>
    <recommendedName>
        <fullName evidence="3">Helicase ATP-binding domain-containing protein</fullName>
    </recommendedName>
</protein>
<keyword evidence="2" id="KW-0175">Coiled coil</keyword>
<dbReference type="Proteomes" id="UP000036987">
    <property type="component" value="Unassembled WGS sequence"/>
</dbReference>
<dbReference type="PANTHER" id="PTHR18934">
    <property type="entry name" value="ATP-DEPENDENT RNA HELICASE"/>
    <property type="match status" value="1"/>
</dbReference>
<keyword evidence="5" id="KW-1185">Reference proteome</keyword>
<dbReference type="GO" id="GO:0004386">
    <property type="term" value="F:helicase activity"/>
    <property type="evidence" value="ECO:0000318"/>
    <property type="project" value="GO_Central"/>
</dbReference>
<dbReference type="InterPro" id="IPR036770">
    <property type="entry name" value="Ankyrin_rpt-contain_sf"/>
</dbReference>
<gene>
    <name evidence="4" type="ORF">ZOSMA_7G00870</name>
</gene>
<evidence type="ECO:0000259" key="3">
    <source>
        <dbReference type="PROSITE" id="PS51192"/>
    </source>
</evidence>
<evidence type="ECO:0000256" key="1">
    <source>
        <dbReference type="ARBA" id="ARBA00022801"/>
    </source>
</evidence>
<dbReference type="CDD" id="cd17917">
    <property type="entry name" value="DEXHc_RHA-like"/>
    <property type="match status" value="1"/>
</dbReference>
<evidence type="ECO:0000313" key="4">
    <source>
        <dbReference type="EMBL" id="KMZ58058.1"/>
    </source>
</evidence>
<organism evidence="4 5">
    <name type="scientific">Zostera marina</name>
    <name type="common">Eelgrass</name>
    <dbReference type="NCBI Taxonomy" id="29655"/>
    <lineage>
        <taxon>Eukaryota</taxon>
        <taxon>Viridiplantae</taxon>
        <taxon>Streptophyta</taxon>
        <taxon>Embryophyta</taxon>
        <taxon>Tracheophyta</taxon>
        <taxon>Spermatophyta</taxon>
        <taxon>Magnoliopsida</taxon>
        <taxon>Liliopsida</taxon>
        <taxon>Zosteraceae</taxon>
        <taxon>Zostera</taxon>
    </lineage>
</organism>
<evidence type="ECO:0000256" key="2">
    <source>
        <dbReference type="SAM" id="Coils"/>
    </source>
</evidence>
<dbReference type="SUPFAM" id="SSF48403">
    <property type="entry name" value="Ankyrin repeat"/>
    <property type="match status" value="1"/>
</dbReference>
<dbReference type="STRING" id="29655.A0A0K9NN72"/>
<dbReference type="PROSITE" id="PS51192">
    <property type="entry name" value="HELICASE_ATP_BIND_1"/>
    <property type="match status" value="1"/>
</dbReference>
<dbReference type="SMART" id="SM00487">
    <property type="entry name" value="DEXDc"/>
    <property type="match status" value="1"/>
</dbReference>
<accession>A0A0K9NN72</accession>